<gene>
    <name evidence="1" type="ORF">BO71DRAFT_440115</name>
</gene>
<dbReference type="OrthoDB" id="3880401at2759"/>
<protein>
    <submittedName>
        <fullName evidence="1">Uncharacterized protein</fullName>
    </submittedName>
</protein>
<name>A0A319DE82_9EURO</name>
<proteinExistence type="predicted"/>
<keyword evidence="2" id="KW-1185">Reference proteome</keyword>
<dbReference type="AlphaFoldDB" id="A0A319DE82"/>
<reference evidence="1 2" key="1">
    <citation type="submission" date="2018-02" db="EMBL/GenBank/DDBJ databases">
        <title>The genomes of Aspergillus section Nigri reveals drivers in fungal speciation.</title>
        <authorList>
            <consortium name="DOE Joint Genome Institute"/>
            <person name="Vesth T.C."/>
            <person name="Nybo J."/>
            <person name="Theobald S."/>
            <person name="Brandl J."/>
            <person name="Frisvad J.C."/>
            <person name="Nielsen K.F."/>
            <person name="Lyhne E.K."/>
            <person name="Kogle M.E."/>
            <person name="Kuo A."/>
            <person name="Riley R."/>
            <person name="Clum A."/>
            <person name="Nolan M."/>
            <person name="Lipzen A."/>
            <person name="Salamov A."/>
            <person name="Henrissat B."/>
            <person name="Wiebenga A."/>
            <person name="De vries R.P."/>
            <person name="Grigoriev I.V."/>
            <person name="Mortensen U.H."/>
            <person name="Andersen M.R."/>
            <person name="Baker S.E."/>
        </authorList>
    </citation>
    <scope>NUCLEOTIDE SEQUENCE [LARGE SCALE GENOMIC DNA]</scope>
    <source>
        <strain evidence="1 2">CBS 707.79</strain>
    </source>
</reference>
<dbReference type="EMBL" id="KZ825849">
    <property type="protein sequence ID" value="PYH95695.1"/>
    <property type="molecule type" value="Genomic_DNA"/>
</dbReference>
<evidence type="ECO:0000313" key="2">
    <source>
        <dbReference type="Proteomes" id="UP000247810"/>
    </source>
</evidence>
<dbReference type="Proteomes" id="UP000247810">
    <property type="component" value="Unassembled WGS sequence"/>
</dbReference>
<dbReference type="VEuPathDB" id="FungiDB:BO71DRAFT_440115"/>
<accession>A0A319DE82</accession>
<sequence length="228" mass="24998">MDPEPTIDQLYHLILLTSATSKDPHPHHHRISRTRILGTYISLHTAQAAAHSCLFDAGYARDFFTRYETDASPEPSQKSDGQGQGQGLAVFAQAADGTTFRVYVQTTSNSLPQLQQHSAWEVLGDGRVPVYLYYVVQSTVTGDNWGVNVLALFLTYQAAREYAEWVLLSGKDRIMKESYVDYVLAVPGERASEFEGDGDVVVHATGLQGEEFWSNGNGGGGGFSKCTT</sequence>
<organism evidence="1 2">
    <name type="scientific">Aspergillus ellipticus CBS 707.79</name>
    <dbReference type="NCBI Taxonomy" id="1448320"/>
    <lineage>
        <taxon>Eukaryota</taxon>
        <taxon>Fungi</taxon>
        <taxon>Dikarya</taxon>
        <taxon>Ascomycota</taxon>
        <taxon>Pezizomycotina</taxon>
        <taxon>Eurotiomycetes</taxon>
        <taxon>Eurotiomycetidae</taxon>
        <taxon>Eurotiales</taxon>
        <taxon>Aspergillaceae</taxon>
        <taxon>Aspergillus</taxon>
        <taxon>Aspergillus subgen. Circumdati</taxon>
    </lineage>
</organism>
<evidence type="ECO:0000313" key="1">
    <source>
        <dbReference type="EMBL" id="PYH95695.1"/>
    </source>
</evidence>